<gene>
    <name evidence="1" type="ORF">QJU78_07065</name>
</gene>
<dbReference type="Proteomes" id="UP001230466">
    <property type="component" value="Unassembled WGS sequence"/>
</dbReference>
<evidence type="ECO:0000313" key="2">
    <source>
        <dbReference type="Proteomes" id="UP001230466"/>
    </source>
</evidence>
<accession>A0AAW8CIM3</accession>
<dbReference type="EMBL" id="JASAYJ010000013">
    <property type="protein sequence ID" value="MDP8187526.1"/>
    <property type="molecule type" value="Genomic_DNA"/>
</dbReference>
<protein>
    <submittedName>
        <fullName evidence="1">Uncharacterized protein</fullName>
    </submittedName>
</protein>
<comment type="caution">
    <text evidence="1">The sequence shown here is derived from an EMBL/GenBank/DDBJ whole genome shotgun (WGS) entry which is preliminary data.</text>
</comment>
<evidence type="ECO:0000313" key="1">
    <source>
        <dbReference type="EMBL" id="MDP8187526.1"/>
    </source>
</evidence>
<name>A0AAW8CIM3_9PAST</name>
<organism evidence="1 2">
    <name type="scientific">Pasteurella atlantica</name>
    <dbReference type="NCBI Taxonomy" id="2827233"/>
    <lineage>
        <taxon>Bacteria</taxon>
        <taxon>Pseudomonadati</taxon>
        <taxon>Pseudomonadota</taxon>
        <taxon>Gammaproteobacteria</taxon>
        <taxon>Pasteurellales</taxon>
        <taxon>Pasteurellaceae</taxon>
        <taxon>Pasteurella</taxon>
    </lineage>
</organism>
<reference evidence="1" key="1">
    <citation type="journal article" date="2023" name="Front. Microbiol.">
        <title>Phylogeography and host specificity of Pasteurellaceae pathogenic to sea-farmed fish in the north-east Atlantic.</title>
        <authorList>
            <person name="Gulla S."/>
            <person name="Colquhoun D.J."/>
            <person name="Olsen A.B."/>
            <person name="Spilsberg B."/>
            <person name="Lagesen K."/>
            <person name="Aakesson C.P."/>
            <person name="Strom S."/>
            <person name="Manji F."/>
            <person name="Birkbeck T.H."/>
            <person name="Nilsen H.K."/>
        </authorList>
    </citation>
    <scope>NUCLEOTIDE SEQUENCE</scope>
    <source>
        <strain evidence="1">VIB1234</strain>
    </source>
</reference>
<dbReference type="RefSeq" id="WP_211597616.1">
    <property type="nucleotide sequence ID" value="NZ_JAGRQI010000006.1"/>
</dbReference>
<dbReference type="AlphaFoldDB" id="A0AAW8CIM3"/>
<proteinExistence type="predicted"/>
<sequence>MKTKTILISGNYKIKQKECEPCFVVFAKTNVIDCFFTESQAINHIERLKEIEQKGRAC</sequence>